<dbReference type="EMBL" id="RBAM01000016">
    <property type="protein sequence ID" value="RKN64264.1"/>
    <property type="molecule type" value="Genomic_DNA"/>
</dbReference>
<evidence type="ECO:0000313" key="2">
    <source>
        <dbReference type="Proteomes" id="UP000270343"/>
    </source>
</evidence>
<comment type="caution">
    <text evidence="1">The sequence shown here is derived from an EMBL/GenBank/DDBJ whole genome shotgun (WGS) entry which is preliminary data.</text>
</comment>
<name>A0A3B0AUV9_9ACTN</name>
<evidence type="ECO:0000313" key="1">
    <source>
        <dbReference type="EMBL" id="RKN64264.1"/>
    </source>
</evidence>
<dbReference type="Gene3D" id="3.30.559.30">
    <property type="entry name" value="Nonribosomal peptide synthetase, condensation domain"/>
    <property type="match status" value="1"/>
</dbReference>
<gene>
    <name evidence="1" type="ORF">D7231_29245</name>
</gene>
<dbReference type="Gene3D" id="3.30.559.10">
    <property type="entry name" value="Chloramphenicol acetyltransferase-like domain"/>
    <property type="match status" value="1"/>
</dbReference>
<accession>A0A3B0AUV9</accession>
<sequence>MCRAGEILEFTELGDSAVPAGRLVFWTPSAPASAWADDPRAPALVHEHHVRAAAARGPRHVDPAWVGVSFGVGRAGPDRVASAFSAWLRGYEHLRSKLVPAPDRCVRRTLPASAVTLRRQDVGVFADGASVRRQIEAFFDRSVSPLGWPQVAFATVEDAAGVTVFAGADHGVVDGYTLAMIPGQIRGRLAGRAEDVPGPTFLDFGAEERSLAHRLPAGPERADHWRTLLRGAHGQTPAFPLPLGAAEAPHTQCSTYRRLLDGPAAARFADASRAGGGTTAAGLLACLALAAAEVAGERHLSVVNLANTRPDRWRTAPGWFVGLHPVRIPAAAGAGFADTIAFAAAELRRHRPGPGSSLPHISRMLRREIHPRFVVSYLDVRRVPGAPPQQEDVMLRSRIHGPAEVYVWLTRSDRGVHLSARFPDTAVARANVGRFVVAAAHAAARVADGHRADAVPMPA</sequence>
<organism evidence="1 2">
    <name type="scientific">Streptomyces klenkii</name>
    <dbReference type="NCBI Taxonomy" id="1420899"/>
    <lineage>
        <taxon>Bacteria</taxon>
        <taxon>Bacillati</taxon>
        <taxon>Actinomycetota</taxon>
        <taxon>Actinomycetes</taxon>
        <taxon>Kitasatosporales</taxon>
        <taxon>Streptomycetaceae</taxon>
        <taxon>Streptomyces</taxon>
    </lineage>
</organism>
<dbReference type="SUPFAM" id="SSF52777">
    <property type="entry name" value="CoA-dependent acyltransferases"/>
    <property type="match status" value="2"/>
</dbReference>
<keyword evidence="2" id="KW-1185">Reference proteome</keyword>
<protein>
    <submittedName>
        <fullName evidence="1">Uncharacterized protein</fullName>
    </submittedName>
</protein>
<dbReference type="Proteomes" id="UP000270343">
    <property type="component" value="Unassembled WGS sequence"/>
</dbReference>
<dbReference type="AlphaFoldDB" id="A0A3B0AUV9"/>
<reference evidence="1 2" key="1">
    <citation type="journal article" date="2015" name="Antonie Van Leeuwenhoek">
        <title>Streptomyces klenkii sp. nov., isolated from deep marine sediment.</title>
        <authorList>
            <person name="Veyisoglu A."/>
            <person name="Sahin N."/>
        </authorList>
    </citation>
    <scope>NUCLEOTIDE SEQUENCE [LARGE SCALE GENOMIC DNA]</scope>
    <source>
        <strain evidence="1 2">KCTC 29202</strain>
    </source>
</reference>
<proteinExistence type="predicted"/>
<dbReference type="InterPro" id="IPR023213">
    <property type="entry name" value="CAT-like_dom_sf"/>
</dbReference>